<dbReference type="InterPro" id="IPR019557">
    <property type="entry name" value="AminoTfrase-like_pln_mobile"/>
</dbReference>
<proteinExistence type="predicted"/>
<reference evidence="3" key="1">
    <citation type="submission" date="2017-07" db="EMBL/GenBank/DDBJ databases">
        <title>Taro Niue Genome Assembly and Annotation.</title>
        <authorList>
            <person name="Atibalentja N."/>
            <person name="Keating K."/>
            <person name="Fields C.J."/>
        </authorList>
    </citation>
    <scope>NUCLEOTIDE SEQUENCE</scope>
    <source>
        <strain evidence="3">Niue_2</strain>
        <tissue evidence="3">Leaf</tissue>
    </source>
</reference>
<organism evidence="3 4">
    <name type="scientific">Colocasia esculenta</name>
    <name type="common">Wild taro</name>
    <name type="synonym">Arum esculentum</name>
    <dbReference type="NCBI Taxonomy" id="4460"/>
    <lineage>
        <taxon>Eukaryota</taxon>
        <taxon>Viridiplantae</taxon>
        <taxon>Streptophyta</taxon>
        <taxon>Embryophyta</taxon>
        <taxon>Tracheophyta</taxon>
        <taxon>Spermatophyta</taxon>
        <taxon>Magnoliopsida</taxon>
        <taxon>Liliopsida</taxon>
        <taxon>Araceae</taxon>
        <taxon>Aroideae</taxon>
        <taxon>Colocasieae</taxon>
        <taxon>Colocasia</taxon>
    </lineage>
</organism>
<comment type="caution">
    <text evidence="3">The sequence shown here is derived from an EMBL/GenBank/DDBJ whole genome shotgun (WGS) entry which is preliminary data.</text>
</comment>
<accession>A0A843WNS6</accession>
<dbReference type="Pfam" id="PF10536">
    <property type="entry name" value="PMD"/>
    <property type="match status" value="1"/>
</dbReference>
<gene>
    <name evidence="3" type="ORF">Taro_041083</name>
</gene>
<feature type="region of interest" description="Disordered" evidence="1">
    <location>
        <begin position="213"/>
        <end position="244"/>
    </location>
</feature>
<dbReference type="AlphaFoldDB" id="A0A843WNS6"/>
<keyword evidence="4" id="KW-1185">Reference proteome</keyword>
<dbReference type="EMBL" id="NMUH01004064">
    <property type="protein sequence ID" value="MQM08228.1"/>
    <property type="molecule type" value="Genomic_DNA"/>
</dbReference>
<feature type="domain" description="Aminotransferase-like plant mobile" evidence="2">
    <location>
        <begin position="44"/>
        <end position="151"/>
    </location>
</feature>
<evidence type="ECO:0000259" key="2">
    <source>
        <dbReference type="Pfam" id="PF10536"/>
    </source>
</evidence>
<sequence length="411" mass="46910">MMPVSNPDNTTQELPLNLAATDVRSNCRSTTTSQRTVETNQHHNIFEKRVTLHYAWGVTFLVHQFESLGSSDRKTSISGFFPFLQVWTYLHLPGLRRGTLERPGLVPLARHWVLCRDTHPLEEQLASIQDAIDIYPQLDVVWQPYLEEGDEGQLWLEQARPYFGRTREWAREQIEDWEHRGRRVRSDAKSEDAYLQAFALKYGARVYRGARRQTWPGRAQTDASSSRAASEAPQSDLEDRLAGATRRAEEAQVELAERVTELRTTTDRAAHLQKQVYAATSSVAQWRLQAETAVAERDQLHTQAGPSLAEVTRWRAEAETSAVEVARWRIQVEVVVAQGSLVDPTELARLRIDLAVQQSLVVELRSYMEMESEPGWSERGKWCLGQAVFGRFLQSTEERGGGEVLSRRDER</sequence>
<evidence type="ECO:0000313" key="3">
    <source>
        <dbReference type="EMBL" id="MQM08228.1"/>
    </source>
</evidence>
<protein>
    <recommendedName>
        <fullName evidence="2">Aminotransferase-like plant mobile domain-containing protein</fullName>
    </recommendedName>
</protein>
<evidence type="ECO:0000256" key="1">
    <source>
        <dbReference type="SAM" id="MobiDB-lite"/>
    </source>
</evidence>
<evidence type="ECO:0000313" key="4">
    <source>
        <dbReference type="Proteomes" id="UP000652761"/>
    </source>
</evidence>
<dbReference type="Proteomes" id="UP000652761">
    <property type="component" value="Unassembled WGS sequence"/>
</dbReference>
<name>A0A843WNS6_COLES</name>